<evidence type="ECO:0000259" key="10">
    <source>
        <dbReference type="Pfam" id="PF05201"/>
    </source>
</evidence>
<dbReference type="InterPro" id="IPR006151">
    <property type="entry name" value="Shikm_DH/Glu-tRNA_Rdtase"/>
</dbReference>
<evidence type="ECO:0000256" key="8">
    <source>
        <dbReference type="PIRSR" id="PIRSR000445-4"/>
    </source>
</evidence>
<evidence type="ECO:0000313" key="11">
    <source>
        <dbReference type="EMBL" id="TCS86218.1"/>
    </source>
</evidence>
<dbReference type="SUPFAM" id="SSF69742">
    <property type="entry name" value="Glutamyl tRNA-reductase catalytic, N-terminal domain"/>
    <property type="match status" value="1"/>
</dbReference>
<dbReference type="RefSeq" id="WP_317127733.1">
    <property type="nucleotide sequence ID" value="NZ_CP042432.1"/>
</dbReference>
<keyword evidence="3 4" id="KW-0627">Porphyrin biosynthesis</keyword>
<feature type="domain" description="Glutamyl-tRNA reductase N-terminal" evidence="10">
    <location>
        <begin position="17"/>
        <end position="180"/>
    </location>
</feature>
<organism evidence="11 12">
    <name type="scientific">Anseongella ginsenosidimutans</name>
    <dbReference type="NCBI Taxonomy" id="496056"/>
    <lineage>
        <taxon>Bacteria</taxon>
        <taxon>Pseudomonadati</taxon>
        <taxon>Bacteroidota</taxon>
        <taxon>Sphingobacteriia</taxon>
        <taxon>Sphingobacteriales</taxon>
        <taxon>Sphingobacteriaceae</taxon>
        <taxon>Anseongella</taxon>
    </lineage>
</organism>
<reference evidence="11 12" key="1">
    <citation type="submission" date="2019-03" db="EMBL/GenBank/DDBJ databases">
        <title>Genomic Encyclopedia of Type Strains, Phase IV (KMG-IV): sequencing the most valuable type-strain genomes for metagenomic binning, comparative biology and taxonomic classification.</title>
        <authorList>
            <person name="Goeker M."/>
        </authorList>
    </citation>
    <scope>NUCLEOTIDE SEQUENCE [LARGE SCALE GENOMIC DNA]</scope>
    <source>
        <strain evidence="11 12">DSM 21100</strain>
    </source>
</reference>
<dbReference type="Pfam" id="PF01488">
    <property type="entry name" value="Shikimate_DH"/>
    <property type="match status" value="1"/>
</dbReference>
<evidence type="ECO:0000256" key="4">
    <source>
        <dbReference type="HAMAP-Rule" id="MF_00087"/>
    </source>
</evidence>
<dbReference type="InterPro" id="IPR000343">
    <property type="entry name" value="4pyrrol_synth_GluRdtase"/>
</dbReference>
<evidence type="ECO:0000313" key="12">
    <source>
        <dbReference type="Proteomes" id="UP000295807"/>
    </source>
</evidence>
<dbReference type="Proteomes" id="UP000295807">
    <property type="component" value="Unassembled WGS sequence"/>
</dbReference>
<dbReference type="Gene3D" id="3.40.50.720">
    <property type="entry name" value="NAD(P)-binding Rossmann-like Domain"/>
    <property type="match status" value="1"/>
</dbReference>
<dbReference type="InterPro" id="IPR015895">
    <property type="entry name" value="4pyrrol_synth_GluRdtase_N"/>
</dbReference>
<comment type="similarity">
    <text evidence="4">Belongs to the glutamyl-tRNA reductase family.</text>
</comment>
<keyword evidence="1 4" id="KW-0521">NADP</keyword>
<dbReference type="NCBIfam" id="TIGR01035">
    <property type="entry name" value="hemA"/>
    <property type="match status" value="1"/>
</dbReference>
<feature type="binding site" evidence="4 6">
    <location>
        <begin position="138"/>
        <end position="140"/>
    </location>
    <ligand>
        <name>substrate</name>
    </ligand>
</feature>
<protein>
    <recommendedName>
        <fullName evidence="4">Glutamyl-tRNA reductase</fullName>
        <shortName evidence="4">GluTR</shortName>
        <ecNumber evidence="4">1.2.1.70</ecNumber>
    </recommendedName>
</protein>
<dbReference type="PANTHER" id="PTHR43013:SF1">
    <property type="entry name" value="GLUTAMYL-TRNA REDUCTASE"/>
    <property type="match status" value="1"/>
</dbReference>
<gene>
    <name evidence="4" type="primary">hemA</name>
    <name evidence="11" type="ORF">EDD80_1089</name>
</gene>
<feature type="binding site" evidence="4 6">
    <location>
        <position position="144"/>
    </location>
    <ligand>
        <name>substrate</name>
    </ligand>
</feature>
<dbReference type="GO" id="GO:0008883">
    <property type="term" value="F:glutamyl-tRNA reductase activity"/>
    <property type="evidence" value="ECO:0007669"/>
    <property type="project" value="UniProtKB-UniRule"/>
</dbReference>
<comment type="domain">
    <text evidence="4">Possesses an unusual extended V-shaped dimeric structure with each monomer consisting of three distinct domains arranged along a curved 'spinal' alpha-helix. The N-terminal catalytic domain specifically recognizes the glutamate moiety of the substrate. The second domain is the NADPH-binding domain, and the third C-terminal domain is responsible for dimerization.</text>
</comment>
<comment type="pathway">
    <text evidence="4">Porphyrin-containing compound metabolism; protoporphyrin-IX biosynthesis; 5-aminolevulinate from L-glutamyl-tRNA(Glu): step 1/2.</text>
</comment>
<dbReference type="GO" id="GO:0019353">
    <property type="term" value="P:protoporphyrinogen IX biosynthetic process from glutamate"/>
    <property type="evidence" value="ECO:0007669"/>
    <property type="project" value="TreeGrafter"/>
</dbReference>
<keyword evidence="12" id="KW-1185">Reference proteome</keyword>
<comment type="caution">
    <text evidence="11">The sequence shown here is derived from an EMBL/GenBank/DDBJ whole genome shotgun (WGS) entry which is preliminary data.</text>
</comment>
<evidence type="ECO:0000259" key="9">
    <source>
        <dbReference type="Pfam" id="PF01488"/>
    </source>
</evidence>
<dbReference type="GO" id="GO:0050661">
    <property type="term" value="F:NADP binding"/>
    <property type="evidence" value="ECO:0007669"/>
    <property type="project" value="InterPro"/>
</dbReference>
<dbReference type="Pfam" id="PF05201">
    <property type="entry name" value="GlutR_N"/>
    <property type="match status" value="1"/>
</dbReference>
<evidence type="ECO:0000256" key="6">
    <source>
        <dbReference type="PIRSR" id="PIRSR000445-2"/>
    </source>
</evidence>
<evidence type="ECO:0000256" key="2">
    <source>
        <dbReference type="ARBA" id="ARBA00023002"/>
    </source>
</evidence>
<dbReference type="UniPathway" id="UPA00251">
    <property type="reaction ID" value="UER00316"/>
</dbReference>
<dbReference type="Gene3D" id="3.30.460.30">
    <property type="entry name" value="Glutamyl-tRNA reductase, N-terminal domain"/>
    <property type="match status" value="1"/>
</dbReference>
<evidence type="ECO:0000256" key="5">
    <source>
        <dbReference type="PIRSR" id="PIRSR000445-1"/>
    </source>
</evidence>
<evidence type="ECO:0000256" key="7">
    <source>
        <dbReference type="PIRSR" id="PIRSR000445-3"/>
    </source>
</evidence>
<dbReference type="PIRSF" id="PIRSF000445">
    <property type="entry name" value="4pyrrol_synth_GluRdtase"/>
    <property type="match status" value="1"/>
</dbReference>
<dbReference type="HAMAP" id="MF_00087">
    <property type="entry name" value="Glu_tRNA_reductase"/>
    <property type="match status" value="1"/>
</dbReference>
<feature type="binding site" evidence="4 6">
    <location>
        <begin position="60"/>
        <end position="63"/>
    </location>
    <ligand>
        <name>substrate</name>
    </ligand>
</feature>
<feature type="site" description="Important for activity" evidence="4 8">
    <location>
        <position position="123"/>
    </location>
</feature>
<proteinExistence type="inferred from homology"/>
<comment type="catalytic activity">
    <reaction evidence="4">
        <text>(S)-4-amino-5-oxopentanoate + tRNA(Glu) + NADP(+) = L-glutamyl-tRNA(Glu) + NADPH + H(+)</text>
        <dbReference type="Rhea" id="RHEA:12344"/>
        <dbReference type="Rhea" id="RHEA-COMP:9663"/>
        <dbReference type="Rhea" id="RHEA-COMP:9680"/>
        <dbReference type="ChEBI" id="CHEBI:15378"/>
        <dbReference type="ChEBI" id="CHEBI:57501"/>
        <dbReference type="ChEBI" id="CHEBI:57783"/>
        <dbReference type="ChEBI" id="CHEBI:58349"/>
        <dbReference type="ChEBI" id="CHEBI:78442"/>
        <dbReference type="ChEBI" id="CHEBI:78520"/>
        <dbReference type="EC" id="1.2.1.70"/>
    </reaction>
</comment>
<evidence type="ECO:0000256" key="1">
    <source>
        <dbReference type="ARBA" id="ARBA00022857"/>
    </source>
</evidence>
<feature type="binding site" evidence="4 7">
    <location>
        <begin position="212"/>
        <end position="217"/>
    </location>
    <ligand>
        <name>NADP(+)</name>
        <dbReference type="ChEBI" id="CHEBI:58349"/>
    </ligand>
</feature>
<dbReference type="AlphaFoldDB" id="A0A4R3KNT6"/>
<evidence type="ECO:0000256" key="3">
    <source>
        <dbReference type="ARBA" id="ARBA00023244"/>
    </source>
</evidence>
<dbReference type="SUPFAM" id="SSF51735">
    <property type="entry name" value="NAD(P)-binding Rossmann-fold domains"/>
    <property type="match status" value="1"/>
</dbReference>
<feature type="active site" description="Nucleophile" evidence="4 5">
    <location>
        <position position="61"/>
    </location>
</feature>
<comment type="miscellaneous">
    <text evidence="4">During catalysis, the active site Cys acts as a nucleophile attacking the alpha-carbonyl group of tRNA-bound glutamate with the formation of a thioester intermediate between enzyme and glutamate, and the concomitant release of tRNA(Glu). The thioester intermediate is finally reduced by direct hydride transfer from NADPH, to form the product GSA.</text>
</comment>
<comment type="function">
    <text evidence="4">Catalyzes the NADPH-dependent reduction of glutamyl-tRNA(Glu) to glutamate 1-semialdehyde (GSA).</text>
</comment>
<feature type="binding site" evidence="4 6">
    <location>
        <position position="133"/>
    </location>
    <ligand>
        <name>substrate</name>
    </ligand>
</feature>
<accession>A0A4R3KNT6</accession>
<dbReference type="InterPro" id="IPR036343">
    <property type="entry name" value="GluRdtase_N_sf"/>
</dbReference>
<dbReference type="InterPro" id="IPR036291">
    <property type="entry name" value="NAD(P)-bd_dom_sf"/>
</dbReference>
<sequence>MAYLYAKMEELGKLNIIAFTHRDLKLDEVGKLVIGNEEKPVRLRALKDRFGWSELMMIATCNRVELIYVSGLHHDGPLAGQSLAPAGSVAEILAYLYPVLNEAEIGMFAEKAAVYAGLPALEHLMKVSSSLDSLVVGEKEILLQVRQSYEACREMKLTGDFLRLIMNRVVKTAKEVYTHTRIAEKPVSVVSIAYRLLKTLKTTPEARMLIIGAGQTNKLFSKYLRKHGSTNFTVFNRTFSKAEELAAELGGKALPLEELATYRGGFDVIITCTGAAEPIITPDIYHNLLAGDTSGKIIVDLALPSDTAEPLRNADGVQFIGMEYLQDIVRRNMNERYLELEAAEAIIARNVEEFRPILRQRQIELAMREVPHKIKEIRTSALNTVFVNDIQQLDPNSREVLEKVLNYMEKRYVSVPMIMAKDILLSKSNY</sequence>
<comment type="subunit">
    <text evidence="4">Homodimer.</text>
</comment>
<feature type="domain" description="Quinate/shikimate 5-dehydrogenase/glutamyl-tRNA reductase" evidence="9">
    <location>
        <begin position="200"/>
        <end position="327"/>
    </location>
</feature>
<dbReference type="EMBL" id="SMAD01000008">
    <property type="protein sequence ID" value="TCS86218.1"/>
    <property type="molecule type" value="Genomic_DNA"/>
</dbReference>
<name>A0A4R3KNT6_9SPHI</name>
<dbReference type="PANTHER" id="PTHR43013">
    <property type="entry name" value="GLUTAMYL-TRNA REDUCTASE"/>
    <property type="match status" value="1"/>
</dbReference>
<keyword evidence="2 4" id="KW-0560">Oxidoreductase</keyword>
<dbReference type="EC" id="1.2.1.70" evidence="4"/>